<organism evidence="2 3">
    <name type="scientific">Chelonia mydas</name>
    <name type="common">Green sea-turtle</name>
    <name type="synonym">Chelonia agassizi</name>
    <dbReference type="NCBI Taxonomy" id="8469"/>
    <lineage>
        <taxon>Eukaryota</taxon>
        <taxon>Metazoa</taxon>
        <taxon>Chordata</taxon>
        <taxon>Craniata</taxon>
        <taxon>Vertebrata</taxon>
        <taxon>Euteleostomi</taxon>
        <taxon>Archelosauria</taxon>
        <taxon>Testudinata</taxon>
        <taxon>Testudines</taxon>
        <taxon>Cryptodira</taxon>
        <taxon>Durocryptodira</taxon>
        <taxon>Americhelydia</taxon>
        <taxon>Chelonioidea</taxon>
        <taxon>Cheloniidae</taxon>
        <taxon>Chelonia</taxon>
    </lineage>
</organism>
<feature type="region of interest" description="Disordered" evidence="1">
    <location>
        <begin position="1"/>
        <end position="38"/>
    </location>
</feature>
<feature type="compositionally biased region" description="Basic and acidic residues" evidence="1">
    <location>
        <begin position="16"/>
        <end position="31"/>
    </location>
</feature>
<dbReference type="EMBL" id="KB477522">
    <property type="protein sequence ID" value="EMP42204.1"/>
    <property type="molecule type" value="Genomic_DNA"/>
</dbReference>
<reference evidence="3" key="1">
    <citation type="journal article" date="2013" name="Nat. Genet.">
        <title>The draft genomes of soft-shell turtle and green sea turtle yield insights into the development and evolution of the turtle-specific body plan.</title>
        <authorList>
            <person name="Wang Z."/>
            <person name="Pascual-Anaya J."/>
            <person name="Zadissa A."/>
            <person name="Li W."/>
            <person name="Niimura Y."/>
            <person name="Huang Z."/>
            <person name="Li C."/>
            <person name="White S."/>
            <person name="Xiong Z."/>
            <person name="Fang D."/>
            <person name="Wang B."/>
            <person name="Ming Y."/>
            <person name="Chen Y."/>
            <person name="Zheng Y."/>
            <person name="Kuraku S."/>
            <person name="Pignatelli M."/>
            <person name="Herrero J."/>
            <person name="Beal K."/>
            <person name="Nozawa M."/>
            <person name="Li Q."/>
            <person name="Wang J."/>
            <person name="Zhang H."/>
            <person name="Yu L."/>
            <person name="Shigenobu S."/>
            <person name="Wang J."/>
            <person name="Liu J."/>
            <person name="Flicek P."/>
            <person name="Searle S."/>
            <person name="Wang J."/>
            <person name="Kuratani S."/>
            <person name="Yin Y."/>
            <person name="Aken B."/>
            <person name="Zhang G."/>
            <person name="Irie N."/>
        </authorList>
    </citation>
    <scope>NUCLEOTIDE SEQUENCE [LARGE SCALE GENOMIC DNA]</scope>
</reference>
<sequence length="74" mass="7973">MLSAASSACSALAPRNETKNSWHQHGGEHKTSGGQRVQRYEETGARGLAKERVQLSVQMLSADYTVPGKGKEMA</sequence>
<dbReference type="Proteomes" id="UP000031443">
    <property type="component" value="Unassembled WGS sequence"/>
</dbReference>
<name>M7BYA3_CHEMY</name>
<feature type="compositionally biased region" description="Low complexity" evidence="1">
    <location>
        <begin position="1"/>
        <end position="13"/>
    </location>
</feature>
<dbReference type="AlphaFoldDB" id="M7BYA3"/>
<proteinExistence type="predicted"/>
<gene>
    <name evidence="2" type="ORF">UY3_00592</name>
</gene>
<keyword evidence="3" id="KW-1185">Reference proteome</keyword>
<accession>M7BYA3</accession>
<evidence type="ECO:0000256" key="1">
    <source>
        <dbReference type="SAM" id="MobiDB-lite"/>
    </source>
</evidence>
<evidence type="ECO:0000313" key="3">
    <source>
        <dbReference type="Proteomes" id="UP000031443"/>
    </source>
</evidence>
<protein>
    <submittedName>
        <fullName evidence="2">Uncharacterized protein</fullName>
    </submittedName>
</protein>
<evidence type="ECO:0000313" key="2">
    <source>
        <dbReference type="EMBL" id="EMP42204.1"/>
    </source>
</evidence>